<dbReference type="Gene3D" id="3.90.25.10">
    <property type="entry name" value="UDP-galactose 4-epimerase, domain 1"/>
    <property type="match status" value="1"/>
</dbReference>
<dbReference type="PANTHER" id="PTHR43162">
    <property type="match status" value="1"/>
</dbReference>
<name>A0ABZ2M7A6_9BACT</name>
<accession>A0ABZ2M7A6</accession>
<gene>
    <name evidence="2" type="ORF">LZC94_14215</name>
</gene>
<dbReference type="InterPro" id="IPR016040">
    <property type="entry name" value="NAD(P)-bd_dom"/>
</dbReference>
<keyword evidence="3" id="KW-1185">Reference proteome</keyword>
<proteinExistence type="predicted"/>
<dbReference type="InterPro" id="IPR036291">
    <property type="entry name" value="NAD(P)-bd_dom_sf"/>
</dbReference>
<evidence type="ECO:0000313" key="3">
    <source>
        <dbReference type="Proteomes" id="UP001370348"/>
    </source>
</evidence>
<dbReference type="Pfam" id="PF13460">
    <property type="entry name" value="NAD_binding_10"/>
    <property type="match status" value="1"/>
</dbReference>
<dbReference type="SUPFAM" id="SSF51735">
    <property type="entry name" value="NAD(P)-binding Rossmann-fold domains"/>
    <property type="match status" value="1"/>
</dbReference>
<dbReference type="PANTHER" id="PTHR43162:SF1">
    <property type="entry name" value="PRESTALK A DIFFERENTIATION PROTEIN A"/>
    <property type="match status" value="1"/>
</dbReference>
<sequence length="273" mass="29489">MTIALTAPTGKVGTALLTQAQGLRLPIRPLARRGEIPFDFTDPATYARALDGARTLVLVSPPLRDQDTRDVAVIDAAREAGVTHVVKLSGYRADEAMTRFAAQHRTGEERLRASSLAWTFVRPTFFMENNLALATSVTAGDYPAPLAGARITQVAVDDVAAVLLAVARAPEPHREAIYTLTAEAAHRGEDIARVLAEAAGHPVRYVDLSEDALRQDLHGAGHEPWNAEGILEAYRNVRAGGATMTTDDIRRVTGRAPIDFATWARRHAAAFRA</sequence>
<evidence type="ECO:0000313" key="2">
    <source>
        <dbReference type="EMBL" id="WXB18390.1"/>
    </source>
</evidence>
<organism evidence="2 3">
    <name type="scientific">Pendulispora albinea</name>
    <dbReference type="NCBI Taxonomy" id="2741071"/>
    <lineage>
        <taxon>Bacteria</taxon>
        <taxon>Pseudomonadati</taxon>
        <taxon>Myxococcota</taxon>
        <taxon>Myxococcia</taxon>
        <taxon>Myxococcales</taxon>
        <taxon>Sorangiineae</taxon>
        <taxon>Pendulisporaceae</taxon>
        <taxon>Pendulispora</taxon>
    </lineage>
</organism>
<dbReference type="RefSeq" id="WP_394828021.1">
    <property type="nucleotide sequence ID" value="NZ_CP089984.1"/>
</dbReference>
<dbReference type="Gene3D" id="3.40.50.720">
    <property type="entry name" value="NAD(P)-binding Rossmann-like Domain"/>
    <property type="match status" value="1"/>
</dbReference>
<dbReference type="Proteomes" id="UP001370348">
    <property type="component" value="Chromosome"/>
</dbReference>
<dbReference type="InterPro" id="IPR051604">
    <property type="entry name" value="Ergot_Alk_Oxidoreductase"/>
</dbReference>
<protein>
    <submittedName>
        <fullName evidence="2">NAD(P)H-binding protein</fullName>
    </submittedName>
</protein>
<reference evidence="2 3" key="1">
    <citation type="submission" date="2021-12" db="EMBL/GenBank/DDBJ databases">
        <title>Discovery of the Pendulisporaceae a myxobacterial family with distinct sporulation behavior and unique specialized metabolism.</title>
        <authorList>
            <person name="Garcia R."/>
            <person name="Popoff A."/>
            <person name="Bader C.D."/>
            <person name="Loehr J."/>
            <person name="Walesch S."/>
            <person name="Walt C."/>
            <person name="Boldt J."/>
            <person name="Bunk B."/>
            <person name="Haeckl F.J.F.P.J."/>
            <person name="Gunesch A.P."/>
            <person name="Birkelbach J."/>
            <person name="Nuebel U."/>
            <person name="Pietschmann T."/>
            <person name="Bach T."/>
            <person name="Mueller R."/>
        </authorList>
    </citation>
    <scope>NUCLEOTIDE SEQUENCE [LARGE SCALE GENOMIC DNA]</scope>
    <source>
        <strain evidence="2 3">MSr11954</strain>
    </source>
</reference>
<evidence type="ECO:0000259" key="1">
    <source>
        <dbReference type="Pfam" id="PF13460"/>
    </source>
</evidence>
<feature type="domain" description="NAD(P)-binding" evidence="1">
    <location>
        <begin position="38"/>
        <end position="170"/>
    </location>
</feature>
<dbReference type="EMBL" id="CP089984">
    <property type="protein sequence ID" value="WXB18390.1"/>
    <property type="molecule type" value="Genomic_DNA"/>
</dbReference>